<name>A0A975DBZ4_9GAMM</name>
<protein>
    <submittedName>
        <fullName evidence="1">Uncharacterized protein</fullName>
    </submittedName>
</protein>
<evidence type="ECO:0000313" key="2">
    <source>
        <dbReference type="Proteomes" id="UP000682739"/>
    </source>
</evidence>
<reference evidence="1" key="1">
    <citation type="submission" date="2021-03" db="EMBL/GenBank/DDBJ databases">
        <title>Description of Psychrosphaera ytuae sp. nov. isolated from deep sea sediment of South China Sea.</title>
        <authorList>
            <person name="Zhang J."/>
            <person name="Xu X.-D."/>
        </authorList>
    </citation>
    <scope>NUCLEOTIDE SEQUENCE</scope>
    <source>
        <strain evidence="1">MTZ26</strain>
    </source>
</reference>
<dbReference type="AlphaFoldDB" id="A0A975DBZ4"/>
<gene>
    <name evidence="1" type="ORF">J1N51_02400</name>
</gene>
<dbReference type="EMBL" id="CP072110">
    <property type="protein sequence ID" value="QTH64357.1"/>
    <property type="molecule type" value="Genomic_DNA"/>
</dbReference>
<organism evidence="1 2">
    <name type="scientific">Psychrosphaera ytuae</name>
    <dbReference type="NCBI Taxonomy" id="2820710"/>
    <lineage>
        <taxon>Bacteria</taxon>
        <taxon>Pseudomonadati</taxon>
        <taxon>Pseudomonadota</taxon>
        <taxon>Gammaproteobacteria</taxon>
        <taxon>Alteromonadales</taxon>
        <taxon>Pseudoalteromonadaceae</taxon>
        <taxon>Psychrosphaera</taxon>
    </lineage>
</organism>
<keyword evidence="2" id="KW-1185">Reference proteome</keyword>
<proteinExistence type="predicted"/>
<dbReference type="Proteomes" id="UP000682739">
    <property type="component" value="Chromosome"/>
</dbReference>
<sequence length="70" mass="8430">MDSNPNIGKWKRYPEKQELFEATFFVYFKSYQEIEVQVNLSPNSFLGTAYSISVRLDEFKKFVYLCRLQF</sequence>
<dbReference type="KEGG" id="psym:J1N51_02400"/>
<accession>A0A975DBZ4</accession>
<dbReference type="RefSeq" id="WP_208832412.1">
    <property type="nucleotide sequence ID" value="NZ_CP072110.1"/>
</dbReference>
<evidence type="ECO:0000313" key="1">
    <source>
        <dbReference type="EMBL" id="QTH64357.1"/>
    </source>
</evidence>